<reference evidence="6" key="1">
    <citation type="submission" date="2020-10" db="EMBL/GenBank/DDBJ databases">
        <authorList>
            <person name="Gilroy R."/>
        </authorList>
    </citation>
    <scope>NUCLEOTIDE SEQUENCE</scope>
    <source>
        <strain evidence="6">G3-3990</strain>
    </source>
</reference>
<dbReference type="PANTHER" id="PTHR47506">
    <property type="entry name" value="TRANSCRIPTIONAL REGULATORY PROTEIN"/>
    <property type="match status" value="1"/>
</dbReference>
<dbReference type="InterPro" id="IPR009057">
    <property type="entry name" value="Homeodomain-like_sf"/>
</dbReference>
<reference evidence="6" key="2">
    <citation type="journal article" date="2021" name="PeerJ">
        <title>Extensive microbial diversity within the chicken gut microbiome revealed by metagenomics and culture.</title>
        <authorList>
            <person name="Gilroy R."/>
            <person name="Ravi A."/>
            <person name="Getino M."/>
            <person name="Pursley I."/>
            <person name="Horton D.L."/>
            <person name="Alikhan N.F."/>
            <person name="Baker D."/>
            <person name="Gharbi K."/>
            <person name="Hall N."/>
            <person name="Watson M."/>
            <person name="Adriaenssens E.M."/>
            <person name="Foster-Nyarko E."/>
            <person name="Jarju S."/>
            <person name="Secka A."/>
            <person name="Antonio M."/>
            <person name="Oren A."/>
            <person name="Chaudhuri R.R."/>
            <person name="La Ragione R."/>
            <person name="Hildebrand F."/>
            <person name="Pallen M.J."/>
        </authorList>
    </citation>
    <scope>NUCLEOTIDE SEQUENCE</scope>
    <source>
        <strain evidence="6">G3-3990</strain>
    </source>
</reference>
<dbReference type="PRINTS" id="PR00455">
    <property type="entry name" value="HTHTETR"/>
</dbReference>
<evidence type="ECO:0000313" key="7">
    <source>
        <dbReference type="Proteomes" id="UP000823641"/>
    </source>
</evidence>
<feature type="domain" description="HTH tetR-type" evidence="5">
    <location>
        <begin position="6"/>
        <end position="66"/>
    </location>
</feature>
<organism evidence="6 7">
    <name type="scientific">Candidatus Gallipaludibacter merdavium</name>
    <dbReference type="NCBI Taxonomy" id="2840839"/>
    <lineage>
        <taxon>Bacteria</taxon>
        <taxon>Pseudomonadati</taxon>
        <taxon>Bacteroidota</taxon>
        <taxon>Bacteroidia</taxon>
        <taxon>Bacteroidales</taxon>
        <taxon>Candidatus Gallipaludibacter</taxon>
    </lineage>
</organism>
<keyword evidence="2 4" id="KW-0238">DNA-binding</keyword>
<evidence type="ECO:0000256" key="1">
    <source>
        <dbReference type="ARBA" id="ARBA00023015"/>
    </source>
</evidence>
<dbReference type="InterPro" id="IPR001647">
    <property type="entry name" value="HTH_TetR"/>
</dbReference>
<dbReference type="Proteomes" id="UP000823641">
    <property type="component" value="Unassembled WGS sequence"/>
</dbReference>
<evidence type="ECO:0000313" key="6">
    <source>
        <dbReference type="EMBL" id="MBO8459582.1"/>
    </source>
</evidence>
<evidence type="ECO:0000256" key="4">
    <source>
        <dbReference type="PROSITE-ProRule" id="PRU00335"/>
    </source>
</evidence>
<dbReference type="GO" id="GO:0003677">
    <property type="term" value="F:DNA binding"/>
    <property type="evidence" value="ECO:0007669"/>
    <property type="project" value="UniProtKB-UniRule"/>
</dbReference>
<name>A0A9D9HTD4_9BACT</name>
<dbReference type="EMBL" id="JADIMG010000045">
    <property type="protein sequence ID" value="MBO8459582.1"/>
    <property type="molecule type" value="Genomic_DNA"/>
</dbReference>
<protein>
    <submittedName>
        <fullName evidence="6">TetR/AcrR family transcriptional regulator</fullName>
    </submittedName>
</protein>
<sequence length="205" mass="24075">MSEKELQTRKVIIETARNLFRQYGYEKTSIDQIAKAAHKAKGSVYYHFKGKEEVFKSALEEELDHLKHILIDVIKNPSFSIENRFEQYIIRRMECLHDAYAYHITLMQDLSVNGSTLPSVMQLRKDFEQWEHDIMMRLTEEGIKTMQLQDIQPEIMADLIKMLVKGLEIQFFVQNKYDSYSPTFKILVKRVTQGFVSATPSMINN</sequence>
<dbReference type="PROSITE" id="PS50977">
    <property type="entry name" value="HTH_TETR_2"/>
    <property type="match status" value="1"/>
</dbReference>
<accession>A0A9D9HTD4</accession>
<feature type="DNA-binding region" description="H-T-H motif" evidence="4">
    <location>
        <begin position="29"/>
        <end position="48"/>
    </location>
</feature>
<dbReference type="Pfam" id="PF00440">
    <property type="entry name" value="TetR_N"/>
    <property type="match status" value="1"/>
</dbReference>
<keyword evidence="1" id="KW-0805">Transcription regulation</keyword>
<evidence type="ECO:0000259" key="5">
    <source>
        <dbReference type="PROSITE" id="PS50977"/>
    </source>
</evidence>
<proteinExistence type="predicted"/>
<dbReference type="SUPFAM" id="SSF46689">
    <property type="entry name" value="Homeodomain-like"/>
    <property type="match status" value="1"/>
</dbReference>
<evidence type="ECO:0000256" key="3">
    <source>
        <dbReference type="ARBA" id="ARBA00023163"/>
    </source>
</evidence>
<dbReference type="Gene3D" id="1.10.357.10">
    <property type="entry name" value="Tetracycline Repressor, domain 2"/>
    <property type="match status" value="1"/>
</dbReference>
<gene>
    <name evidence="6" type="ORF">IAA73_04520</name>
</gene>
<comment type="caution">
    <text evidence="6">The sequence shown here is derived from an EMBL/GenBank/DDBJ whole genome shotgun (WGS) entry which is preliminary data.</text>
</comment>
<evidence type="ECO:0000256" key="2">
    <source>
        <dbReference type="ARBA" id="ARBA00023125"/>
    </source>
</evidence>
<dbReference type="PANTHER" id="PTHR47506:SF3">
    <property type="entry name" value="HTH-TYPE TRANSCRIPTIONAL REGULATOR LMRA"/>
    <property type="match status" value="1"/>
</dbReference>
<dbReference type="AlphaFoldDB" id="A0A9D9HTD4"/>
<keyword evidence="3" id="KW-0804">Transcription</keyword>